<dbReference type="InterPro" id="IPR029787">
    <property type="entry name" value="Nucleotide_cyclase"/>
</dbReference>
<dbReference type="InterPro" id="IPR052020">
    <property type="entry name" value="Cyclic_di-GMP/3'3'-cGAMP_PDE"/>
</dbReference>
<dbReference type="InterPro" id="IPR035965">
    <property type="entry name" value="PAS-like_dom_sf"/>
</dbReference>
<comment type="function">
    <text evidence="2">May play the central regulatory role in sporulation. It may be an element of the effector pathway responsible for the activation of sporulation genes in response to nutritional stress. Spo0A may act in concert with spo0H (a sigma factor) to control the expression of some genes that are critical to the sporulation process.</text>
</comment>
<dbReference type="Pfam" id="PF13487">
    <property type="entry name" value="HD_5"/>
    <property type="match status" value="1"/>
</dbReference>
<dbReference type="PANTHER" id="PTHR45228:SF5">
    <property type="entry name" value="CYCLIC DI-GMP PHOSPHODIESTERASE VC_1348-RELATED"/>
    <property type="match status" value="1"/>
</dbReference>
<evidence type="ECO:0000256" key="1">
    <source>
        <dbReference type="ARBA" id="ARBA00018672"/>
    </source>
</evidence>
<dbReference type="NCBIfam" id="TIGR00229">
    <property type="entry name" value="sensory_box"/>
    <property type="match status" value="2"/>
</dbReference>
<dbReference type="EMBL" id="QVIA01000001">
    <property type="protein sequence ID" value="RGC35650.1"/>
    <property type="molecule type" value="Genomic_DNA"/>
</dbReference>
<dbReference type="Gene3D" id="3.30.450.40">
    <property type="match status" value="1"/>
</dbReference>
<dbReference type="SMART" id="SM00267">
    <property type="entry name" value="GGDEF"/>
    <property type="match status" value="1"/>
</dbReference>
<sequence length="1243" mass="141134">MDRNILLIVDDVELNRMLLRNVFEEEYNILEAENGEQALFLIKQYQDSIAAILLDIVMPVKDGYEVLENMKQAQLTDKLPVIVVTSRDSSDDEVLAFDLGAVDIVSKPFEPHVVSRRVHNAVELSQNREHLEQTVEEQAASLQRSTNLLVDALSSVIEHRSVESGQHVLRIRTFTKVLLENVMQSYPEYGLNEQEIAMISSAAALHDVGKIAIPDIILNKPGKLTEGEFEIMKIHAEKGGEILSVLNPIHDKKYLQYAYNICMYHHERWDGKGYPEGLKGENIPICAQAVGVADVYDALTTQRVYKGAYTPETAFSMILNGECGQFSPKLLESFKNVFPTFMKLTYQYADGISLKATFAKEDLAEKKTVVNPTTLELGQLKYFAMLRYEGATVIEADVDTGVYHITYKQNSDFDMLSTDGSFFDVYNEFILHCTHPDDQVGFDAKTYFYDFIASGSLAKTRRYRILRGASGNFVWYKATALRLTADNPAIHKILIIWKIAPTELCDTPERNIARLPNEANALIAAMQCAYDQYGTILNINDGFMALLGYSRAELTSHIQNHYIELVCAEDRATLLKNVHRQLCRKNVFETEYRVQTKDGRILWVLDKSQLLAKPDGTEYINTILTDITKTKQEQEELRLSMERHRIIMEQSNDIIFEWDIRKNKVLYSANWEKKYGYTPISEEIDLRIANSSHIHPKDIPAFLSLMHSVSSGAPYGEAELRIANADGQYIWNRLRATTQFDQSGKPVKAVGVILDIGTEKQRVQDLIDKSERDPLTHLFNREATERRIQHIFEKAESDCKSAMMIIDLDNFKMVNDTFGHLFGNVVLAEVAAQMRLIFRPGDILSRIGGDEFLVYMNDISSKNGPCNRAEQLIEGIRGVLREKLGSFVLSCSIGLAYFPEDAREFQNLFHCCDQALYHAKAQGKNRYALYDKAIMEQWGDFPGQPLMIATTRIESNETYEQDTVETIQQVFRVLYGETDMGQAIQSVLSLLGQKYQVNRAYLVESVEKGRHNKAVYEWCAEGTVPLKEKFPHLPYYDVQATNHLLDASGIFNCPDVDMLPERELKLLRTRSAEAVLGCAFFDGTEFTGFIGFDSAGKRRWTQGQISVLSFLSEWLSAFLIKKRAQDSLADFNQNLCSLLDAQSSWIYVVDPDTYTLKYINAQAQRLLPGAKVGMCCYETLFGRSTPCGRCPMKEKLACPEGAEQMELYNSMLKIWNLAEAFNIKWDGADACMITCQDITRYKA</sequence>
<dbReference type="CDD" id="cd01949">
    <property type="entry name" value="GGDEF"/>
    <property type="match status" value="1"/>
</dbReference>
<dbReference type="SUPFAM" id="SSF52172">
    <property type="entry name" value="CheY-like"/>
    <property type="match status" value="1"/>
</dbReference>
<feature type="domain" description="HD-GYP" evidence="8">
    <location>
        <begin position="142"/>
        <end position="350"/>
    </location>
</feature>
<dbReference type="Gene3D" id="3.30.450.20">
    <property type="entry name" value="PAS domain"/>
    <property type="match status" value="2"/>
</dbReference>
<dbReference type="CDD" id="cd00130">
    <property type="entry name" value="PAS"/>
    <property type="match status" value="2"/>
</dbReference>
<dbReference type="InterPro" id="IPR003607">
    <property type="entry name" value="HD/PDEase_dom"/>
</dbReference>
<dbReference type="PROSITE" id="PS51832">
    <property type="entry name" value="HD_GYP"/>
    <property type="match status" value="1"/>
</dbReference>
<dbReference type="PROSITE" id="PS50887">
    <property type="entry name" value="GGDEF"/>
    <property type="match status" value="1"/>
</dbReference>
<reference evidence="9 10" key="1">
    <citation type="submission" date="2018-08" db="EMBL/GenBank/DDBJ databases">
        <title>A genome reference for cultivated species of the human gut microbiota.</title>
        <authorList>
            <person name="Zou Y."/>
            <person name="Xue W."/>
            <person name="Luo G."/>
        </authorList>
    </citation>
    <scope>NUCLEOTIDE SEQUENCE [LARGE SCALE GENOMIC DNA]</scope>
    <source>
        <strain evidence="9 10">AF19-21</strain>
    </source>
</reference>
<dbReference type="CDD" id="cd00077">
    <property type="entry name" value="HDc"/>
    <property type="match status" value="1"/>
</dbReference>
<dbReference type="PROSITE" id="PS50112">
    <property type="entry name" value="PAS"/>
    <property type="match status" value="1"/>
</dbReference>
<dbReference type="InterPro" id="IPR029016">
    <property type="entry name" value="GAF-like_dom_sf"/>
</dbReference>
<dbReference type="SUPFAM" id="SSF55781">
    <property type="entry name" value="GAF domain-like"/>
    <property type="match status" value="1"/>
</dbReference>
<dbReference type="SUPFAM" id="SSF109604">
    <property type="entry name" value="HD-domain/PDEase-like"/>
    <property type="match status" value="1"/>
</dbReference>
<dbReference type="Gene3D" id="3.40.50.2300">
    <property type="match status" value="1"/>
</dbReference>
<dbReference type="InterPro" id="IPR000160">
    <property type="entry name" value="GGDEF_dom"/>
</dbReference>
<dbReference type="SUPFAM" id="SSF55073">
    <property type="entry name" value="Nucleotide cyclase"/>
    <property type="match status" value="1"/>
</dbReference>
<dbReference type="InterPro" id="IPR000014">
    <property type="entry name" value="PAS"/>
</dbReference>
<evidence type="ECO:0000256" key="2">
    <source>
        <dbReference type="ARBA" id="ARBA00024867"/>
    </source>
</evidence>
<evidence type="ECO:0000259" key="5">
    <source>
        <dbReference type="PROSITE" id="PS50112"/>
    </source>
</evidence>
<protein>
    <recommendedName>
        <fullName evidence="1">Stage 0 sporulation protein A homolog</fullName>
    </recommendedName>
</protein>
<dbReference type="InterPro" id="IPR013655">
    <property type="entry name" value="PAS_fold_3"/>
</dbReference>
<dbReference type="InterPro" id="IPR001789">
    <property type="entry name" value="Sig_transdc_resp-reg_receiver"/>
</dbReference>
<evidence type="ECO:0000256" key="3">
    <source>
        <dbReference type="PROSITE-ProRule" id="PRU00169"/>
    </source>
</evidence>
<dbReference type="InterPro" id="IPR011006">
    <property type="entry name" value="CheY-like_superfamily"/>
</dbReference>
<accession>A0A3E2X2B0</accession>
<dbReference type="Pfam" id="PF00990">
    <property type="entry name" value="GGDEF"/>
    <property type="match status" value="1"/>
</dbReference>
<dbReference type="GO" id="GO:0000160">
    <property type="term" value="P:phosphorelay signal transduction system"/>
    <property type="evidence" value="ECO:0007669"/>
    <property type="project" value="InterPro"/>
</dbReference>
<feature type="domain" description="PAC" evidence="6">
    <location>
        <begin position="716"/>
        <end position="768"/>
    </location>
</feature>
<dbReference type="PROSITE" id="PS50113">
    <property type="entry name" value="PAC"/>
    <property type="match status" value="2"/>
</dbReference>
<dbReference type="GeneID" id="93336139"/>
<dbReference type="SMART" id="SM00091">
    <property type="entry name" value="PAS"/>
    <property type="match status" value="3"/>
</dbReference>
<keyword evidence="3" id="KW-0597">Phosphoprotein</keyword>
<feature type="domain" description="Response regulatory" evidence="4">
    <location>
        <begin position="5"/>
        <end position="122"/>
    </location>
</feature>
<dbReference type="AlphaFoldDB" id="A0A3E2X2B0"/>
<proteinExistence type="predicted"/>
<dbReference type="RefSeq" id="WP_117440574.1">
    <property type="nucleotide sequence ID" value="NZ_QVIA01000001.1"/>
</dbReference>
<feature type="domain" description="GGDEF" evidence="7">
    <location>
        <begin position="799"/>
        <end position="932"/>
    </location>
</feature>
<evidence type="ECO:0000259" key="8">
    <source>
        <dbReference type="PROSITE" id="PS51832"/>
    </source>
</evidence>
<dbReference type="Pfam" id="PF08447">
    <property type="entry name" value="PAS_3"/>
    <property type="match status" value="2"/>
</dbReference>
<dbReference type="Proteomes" id="UP000261111">
    <property type="component" value="Unassembled WGS sequence"/>
</dbReference>
<evidence type="ECO:0000313" key="9">
    <source>
        <dbReference type="EMBL" id="RGC35650.1"/>
    </source>
</evidence>
<dbReference type="NCBIfam" id="TIGR00254">
    <property type="entry name" value="GGDEF"/>
    <property type="match status" value="1"/>
</dbReference>
<dbReference type="Gene3D" id="3.30.70.270">
    <property type="match status" value="1"/>
</dbReference>
<dbReference type="PROSITE" id="PS50110">
    <property type="entry name" value="RESPONSE_REGULATORY"/>
    <property type="match status" value="1"/>
</dbReference>
<feature type="modified residue" description="4-aspartylphosphate" evidence="3">
    <location>
        <position position="55"/>
    </location>
</feature>
<dbReference type="InterPro" id="IPR000700">
    <property type="entry name" value="PAS-assoc_C"/>
</dbReference>
<dbReference type="SMART" id="SM00086">
    <property type="entry name" value="PAC"/>
    <property type="match status" value="2"/>
</dbReference>
<evidence type="ECO:0000313" key="10">
    <source>
        <dbReference type="Proteomes" id="UP000261111"/>
    </source>
</evidence>
<dbReference type="SMART" id="SM00448">
    <property type="entry name" value="REC"/>
    <property type="match status" value="1"/>
</dbReference>
<dbReference type="PANTHER" id="PTHR45228">
    <property type="entry name" value="CYCLIC DI-GMP PHOSPHODIESTERASE TM_0186-RELATED"/>
    <property type="match status" value="1"/>
</dbReference>
<evidence type="ECO:0000259" key="7">
    <source>
        <dbReference type="PROSITE" id="PS50887"/>
    </source>
</evidence>
<comment type="caution">
    <text evidence="9">The sequence shown here is derived from an EMBL/GenBank/DDBJ whole genome shotgun (WGS) entry which is preliminary data.</text>
</comment>
<feature type="domain" description="PAC" evidence="6">
    <location>
        <begin position="588"/>
        <end position="639"/>
    </location>
</feature>
<dbReference type="InterPro" id="IPR001610">
    <property type="entry name" value="PAC"/>
</dbReference>
<dbReference type="InterPro" id="IPR037522">
    <property type="entry name" value="HD_GYP_dom"/>
</dbReference>
<evidence type="ECO:0000259" key="4">
    <source>
        <dbReference type="PROSITE" id="PS50110"/>
    </source>
</evidence>
<dbReference type="Pfam" id="PF00072">
    <property type="entry name" value="Response_reg"/>
    <property type="match status" value="1"/>
</dbReference>
<dbReference type="SUPFAM" id="SSF55785">
    <property type="entry name" value="PYP-like sensor domain (PAS domain)"/>
    <property type="match status" value="2"/>
</dbReference>
<name>A0A3E2X2B0_9FIRM</name>
<gene>
    <name evidence="9" type="ORF">DWX41_01260</name>
</gene>
<organism evidence="9 10">
    <name type="scientific">Hungatella hathewayi</name>
    <dbReference type="NCBI Taxonomy" id="154046"/>
    <lineage>
        <taxon>Bacteria</taxon>
        <taxon>Bacillati</taxon>
        <taxon>Bacillota</taxon>
        <taxon>Clostridia</taxon>
        <taxon>Lachnospirales</taxon>
        <taxon>Lachnospiraceae</taxon>
        <taxon>Hungatella</taxon>
    </lineage>
</organism>
<dbReference type="Gene3D" id="1.10.3210.10">
    <property type="entry name" value="Hypothetical protein af1432"/>
    <property type="match status" value="1"/>
</dbReference>
<feature type="domain" description="PAS" evidence="5">
    <location>
        <begin position="529"/>
        <end position="585"/>
    </location>
</feature>
<dbReference type="InterPro" id="IPR043128">
    <property type="entry name" value="Rev_trsase/Diguanyl_cyclase"/>
</dbReference>
<evidence type="ECO:0000259" key="6">
    <source>
        <dbReference type="PROSITE" id="PS50113"/>
    </source>
</evidence>